<accession>A0ACC2V5K2</accession>
<sequence length="246" mass="29092">MTGNATGIARRKANAVFVILVRNSELWQIVDSIKQLEDRFNWWANYDYVFLNDEPFEEKFKTYTRKLTRANCQYGLIEANQWKQPEWIDEEKARAAREIPTLWDAVKDFTQQHPEYVAADNSMEFISEDGGETYNLCHFWSNFEIADLNFWRSDAYMDFYTHLEKTGGFWYERWGDAPVHSIAAALFLAKSQVHYFDDIGYKHSVYQHCPQGELHTQGRCWCDESDDFANDGYSCTSRYLELVRDR</sequence>
<dbReference type="EMBL" id="JASBWT010000025">
    <property type="protein sequence ID" value="KAJ9094444.1"/>
    <property type="molecule type" value="Genomic_DNA"/>
</dbReference>
<keyword evidence="2" id="KW-1185">Reference proteome</keyword>
<gene>
    <name evidence="1" type="ORF">QFC21_005983</name>
</gene>
<name>A0ACC2V5K2_9TREE</name>
<protein>
    <submittedName>
        <fullName evidence="1">Uncharacterized protein</fullName>
    </submittedName>
</protein>
<evidence type="ECO:0000313" key="2">
    <source>
        <dbReference type="Proteomes" id="UP001227268"/>
    </source>
</evidence>
<organism evidence="1 2">
    <name type="scientific">Naganishia friedmannii</name>
    <dbReference type="NCBI Taxonomy" id="89922"/>
    <lineage>
        <taxon>Eukaryota</taxon>
        <taxon>Fungi</taxon>
        <taxon>Dikarya</taxon>
        <taxon>Basidiomycota</taxon>
        <taxon>Agaricomycotina</taxon>
        <taxon>Tremellomycetes</taxon>
        <taxon>Filobasidiales</taxon>
        <taxon>Filobasidiaceae</taxon>
        <taxon>Naganishia</taxon>
    </lineage>
</organism>
<dbReference type="Proteomes" id="UP001227268">
    <property type="component" value="Unassembled WGS sequence"/>
</dbReference>
<proteinExistence type="predicted"/>
<evidence type="ECO:0000313" key="1">
    <source>
        <dbReference type="EMBL" id="KAJ9094444.1"/>
    </source>
</evidence>
<comment type="caution">
    <text evidence="1">The sequence shown here is derived from an EMBL/GenBank/DDBJ whole genome shotgun (WGS) entry which is preliminary data.</text>
</comment>
<reference evidence="1" key="1">
    <citation type="submission" date="2023-04" db="EMBL/GenBank/DDBJ databases">
        <title>Draft Genome sequencing of Naganishia species isolated from polar environments using Oxford Nanopore Technology.</title>
        <authorList>
            <person name="Leo P."/>
            <person name="Venkateswaran K."/>
        </authorList>
    </citation>
    <scope>NUCLEOTIDE SEQUENCE</scope>
    <source>
        <strain evidence="1">MNA-CCFEE 5423</strain>
    </source>
</reference>